<keyword evidence="3" id="KW-0034">Amyloid</keyword>
<keyword evidence="1" id="KW-0964">Secreted</keyword>
<dbReference type="Proteomes" id="UP001595909">
    <property type="component" value="Unassembled WGS sequence"/>
</dbReference>
<name>A0ABV9RLG3_9PSEU</name>
<dbReference type="EMBL" id="JBHSIM010000045">
    <property type="protein sequence ID" value="MFC4835038.1"/>
    <property type="molecule type" value="Genomic_DNA"/>
</dbReference>
<evidence type="ECO:0000256" key="4">
    <source>
        <dbReference type="SAM" id="MobiDB-lite"/>
    </source>
</evidence>
<keyword evidence="5" id="KW-0732">Signal</keyword>
<feature type="region of interest" description="Disordered" evidence="4">
    <location>
        <begin position="27"/>
        <end position="59"/>
    </location>
</feature>
<feature type="domain" description="Chaplin" evidence="6">
    <location>
        <begin position="41"/>
        <end position="64"/>
    </location>
</feature>
<evidence type="ECO:0000256" key="1">
    <source>
        <dbReference type="ARBA" id="ARBA00022512"/>
    </source>
</evidence>
<proteinExistence type="predicted"/>
<keyword evidence="8" id="KW-1185">Reference proteome</keyword>
<sequence>MTLRRIVTGTLAGSALLGLSVVSGGVASASESHDGSTAPRTCTTTGTASDSPGVQSGNVTQIPVLDCSDVNASPTVEIAPVFGSAPGV</sequence>
<gene>
    <name evidence="7" type="ORF">ACFPEL_21700</name>
</gene>
<keyword evidence="1" id="KW-0134">Cell wall</keyword>
<dbReference type="Pfam" id="PF03777">
    <property type="entry name" value="ChpA-C"/>
    <property type="match status" value="1"/>
</dbReference>
<evidence type="ECO:0000256" key="3">
    <source>
        <dbReference type="ARBA" id="ARBA00023087"/>
    </source>
</evidence>
<dbReference type="RefSeq" id="WP_274187440.1">
    <property type="nucleotide sequence ID" value="NZ_BAABHN010000045.1"/>
</dbReference>
<feature type="signal peptide" evidence="5">
    <location>
        <begin position="1"/>
        <end position="29"/>
    </location>
</feature>
<protein>
    <submittedName>
        <fullName evidence="7">Chaplin family protein</fullName>
    </submittedName>
</protein>
<evidence type="ECO:0000313" key="8">
    <source>
        <dbReference type="Proteomes" id="UP001595909"/>
    </source>
</evidence>
<evidence type="ECO:0000313" key="7">
    <source>
        <dbReference type="EMBL" id="MFC4835038.1"/>
    </source>
</evidence>
<comment type="caution">
    <text evidence="7">The sequence shown here is derived from an EMBL/GenBank/DDBJ whole genome shotgun (WGS) entry which is preliminary data.</text>
</comment>
<evidence type="ECO:0000256" key="2">
    <source>
        <dbReference type="ARBA" id="ARBA00022889"/>
    </source>
</evidence>
<reference evidence="8" key="1">
    <citation type="journal article" date="2019" name="Int. J. Syst. Evol. Microbiol.">
        <title>The Global Catalogue of Microorganisms (GCM) 10K type strain sequencing project: providing services to taxonomists for standard genome sequencing and annotation.</title>
        <authorList>
            <consortium name="The Broad Institute Genomics Platform"/>
            <consortium name="The Broad Institute Genome Sequencing Center for Infectious Disease"/>
            <person name="Wu L."/>
            <person name="Ma J."/>
        </authorList>
    </citation>
    <scope>NUCLEOTIDE SEQUENCE [LARGE SCALE GENOMIC DNA]</scope>
    <source>
        <strain evidence="8">CCUG 50347</strain>
    </source>
</reference>
<feature type="chain" id="PRO_5046949976" evidence="5">
    <location>
        <begin position="30"/>
        <end position="88"/>
    </location>
</feature>
<feature type="compositionally biased region" description="Polar residues" evidence="4">
    <location>
        <begin position="48"/>
        <end position="59"/>
    </location>
</feature>
<feature type="compositionally biased region" description="Low complexity" evidence="4">
    <location>
        <begin position="37"/>
        <end position="47"/>
    </location>
</feature>
<evidence type="ECO:0000259" key="6">
    <source>
        <dbReference type="Pfam" id="PF03777"/>
    </source>
</evidence>
<accession>A0ABV9RLG3</accession>
<dbReference type="InterPro" id="IPR005528">
    <property type="entry name" value="ChpA-H"/>
</dbReference>
<evidence type="ECO:0000256" key="5">
    <source>
        <dbReference type="SAM" id="SignalP"/>
    </source>
</evidence>
<organism evidence="7 8">
    <name type="scientific">Actinomycetospora chibensis</name>
    <dbReference type="NCBI Taxonomy" id="663606"/>
    <lineage>
        <taxon>Bacteria</taxon>
        <taxon>Bacillati</taxon>
        <taxon>Actinomycetota</taxon>
        <taxon>Actinomycetes</taxon>
        <taxon>Pseudonocardiales</taxon>
        <taxon>Pseudonocardiaceae</taxon>
        <taxon>Actinomycetospora</taxon>
    </lineage>
</organism>
<keyword evidence="2" id="KW-0130">Cell adhesion</keyword>